<protein>
    <recommendedName>
        <fullName evidence="3">HpcH/HpaI aldolase/citrate lyase domain-containing protein</fullName>
    </recommendedName>
</protein>
<name>A0A0D5LT57_MAREN</name>
<gene>
    <name evidence="1" type="ORF">TM49_14135</name>
</gene>
<evidence type="ECO:0000313" key="1">
    <source>
        <dbReference type="EMBL" id="AJY46553.1"/>
    </source>
</evidence>
<dbReference type="InterPro" id="IPR040442">
    <property type="entry name" value="Pyrv_kinase-like_dom_sf"/>
</dbReference>
<dbReference type="AlphaFoldDB" id="A0A0D5LT57"/>
<dbReference type="SUPFAM" id="SSF51621">
    <property type="entry name" value="Phosphoenolpyruvate/pyruvate domain"/>
    <property type="match status" value="1"/>
</dbReference>
<sequence>MTMDIRRMKVWMLGPAADTPLPFDLTQSYPDCLCLPATGDGDLGDRVESLRGILPSLPIFLICEPISQAYNVAGFTEAARAAPDGIILRGVESAARIQMAETLLRVVEAREGLEEGAIALIAMIGDNGGGLLNARHFVHKPGRLIALGYDAGPLDGGHAGNDVARHGAVTTMLAARNLGIPAIDFTGAESASGAFETSCHRAARNGFAGKLAAHPAHIGIIKNAFGAA</sequence>
<keyword evidence="2" id="KW-1185">Reference proteome</keyword>
<dbReference type="GO" id="GO:0003824">
    <property type="term" value="F:catalytic activity"/>
    <property type="evidence" value="ECO:0007669"/>
    <property type="project" value="InterPro"/>
</dbReference>
<accession>A0A0D5LT57</accession>
<evidence type="ECO:0008006" key="3">
    <source>
        <dbReference type="Google" id="ProtNLM"/>
    </source>
</evidence>
<dbReference type="KEGG" id="mey:TM49_14135"/>
<proteinExistence type="predicted"/>
<dbReference type="EMBL" id="CP010803">
    <property type="protein sequence ID" value="AJY46553.1"/>
    <property type="molecule type" value="Genomic_DNA"/>
</dbReference>
<reference evidence="1 2" key="1">
    <citation type="journal article" date="2015" name="Genome Announc.">
        <title>Complete genome sequence of Martelella endophytica YC6887, which has antifungal activity associated with a halophyte.</title>
        <authorList>
            <person name="Khan A."/>
            <person name="Khan H."/>
            <person name="Chung E.J."/>
            <person name="Hossain M.T."/>
            <person name="Chung Y.R."/>
        </authorList>
    </citation>
    <scope>NUCLEOTIDE SEQUENCE [LARGE SCALE GENOMIC DNA]</scope>
    <source>
        <strain evidence="1">YC6887</strain>
    </source>
</reference>
<dbReference type="STRING" id="1486262.TM49_14135"/>
<dbReference type="Gene3D" id="3.20.20.60">
    <property type="entry name" value="Phosphoenolpyruvate-binding domains"/>
    <property type="match status" value="1"/>
</dbReference>
<dbReference type="InterPro" id="IPR015813">
    <property type="entry name" value="Pyrv/PenolPyrv_kinase-like_dom"/>
</dbReference>
<evidence type="ECO:0000313" key="2">
    <source>
        <dbReference type="Proteomes" id="UP000032611"/>
    </source>
</evidence>
<dbReference type="Proteomes" id="UP000032611">
    <property type="component" value="Chromosome"/>
</dbReference>
<dbReference type="PATRIC" id="fig|1486262.3.peg.2922"/>
<organism evidence="1 2">
    <name type="scientific">Martelella endophytica</name>
    <dbReference type="NCBI Taxonomy" id="1486262"/>
    <lineage>
        <taxon>Bacteria</taxon>
        <taxon>Pseudomonadati</taxon>
        <taxon>Pseudomonadota</taxon>
        <taxon>Alphaproteobacteria</taxon>
        <taxon>Hyphomicrobiales</taxon>
        <taxon>Aurantimonadaceae</taxon>
        <taxon>Martelella</taxon>
    </lineage>
</organism>
<dbReference type="HOGENOM" id="CLU_1213655_0_0_5"/>